<dbReference type="GO" id="GO:2001046">
    <property type="term" value="P:positive regulation of integrin-mediated signaling pathway"/>
    <property type="evidence" value="ECO:0007669"/>
    <property type="project" value="TreeGrafter"/>
</dbReference>
<dbReference type="OrthoDB" id="20689at2759"/>
<evidence type="ECO:0000313" key="8">
    <source>
        <dbReference type="Proteomes" id="UP000835052"/>
    </source>
</evidence>
<accession>A0A8S1H979</accession>
<dbReference type="PANTHER" id="PTHR24210:SF7">
    <property type="entry name" value="LIM DOMAIN-CONTAINING PROTEIN PIN-2"/>
    <property type="match status" value="1"/>
</dbReference>
<feature type="domain" description="LIM zinc-binding" evidence="6">
    <location>
        <begin position="132"/>
        <end position="193"/>
    </location>
</feature>
<name>A0A8S1H979_9PELO</name>
<feature type="domain" description="LIM zinc-binding" evidence="6">
    <location>
        <begin position="194"/>
        <end position="251"/>
    </location>
</feature>
<evidence type="ECO:0000256" key="4">
    <source>
        <dbReference type="PROSITE-ProRule" id="PRU00125"/>
    </source>
</evidence>
<dbReference type="GO" id="GO:0098609">
    <property type="term" value="P:cell-cell adhesion"/>
    <property type="evidence" value="ECO:0007669"/>
    <property type="project" value="TreeGrafter"/>
</dbReference>
<proteinExistence type="predicted"/>
<evidence type="ECO:0000256" key="3">
    <source>
        <dbReference type="ARBA" id="ARBA00023038"/>
    </source>
</evidence>
<organism evidence="7 8">
    <name type="scientific">Caenorhabditis auriculariae</name>
    <dbReference type="NCBI Taxonomy" id="2777116"/>
    <lineage>
        <taxon>Eukaryota</taxon>
        <taxon>Metazoa</taxon>
        <taxon>Ecdysozoa</taxon>
        <taxon>Nematoda</taxon>
        <taxon>Chromadorea</taxon>
        <taxon>Rhabditida</taxon>
        <taxon>Rhabditina</taxon>
        <taxon>Rhabditomorpha</taxon>
        <taxon>Rhabditoidea</taxon>
        <taxon>Rhabditidae</taxon>
        <taxon>Peloderinae</taxon>
        <taxon>Caenorhabditis</taxon>
    </lineage>
</organism>
<dbReference type="GO" id="GO:0046872">
    <property type="term" value="F:metal ion binding"/>
    <property type="evidence" value="ECO:0007669"/>
    <property type="project" value="UniProtKB-KW"/>
</dbReference>
<dbReference type="GO" id="GO:0005925">
    <property type="term" value="C:focal adhesion"/>
    <property type="evidence" value="ECO:0007669"/>
    <property type="project" value="TreeGrafter"/>
</dbReference>
<evidence type="ECO:0000256" key="1">
    <source>
        <dbReference type="ARBA" id="ARBA00022723"/>
    </source>
</evidence>
<feature type="domain" description="LIM zinc-binding" evidence="6">
    <location>
        <begin position="254"/>
        <end position="313"/>
    </location>
</feature>
<dbReference type="Pfam" id="PF00412">
    <property type="entry name" value="LIM"/>
    <property type="match status" value="4"/>
</dbReference>
<protein>
    <recommendedName>
        <fullName evidence="6">LIM zinc-binding domain-containing protein</fullName>
    </recommendedName>
</protein>
<feature type="transmembrane region" description="Helical" evidence="5">
    <location>
        <begin position="36"/>
        <end position="63"/>
    </location>
</feature>
<dbReference type="SMART" id="SM00132">
    <property type="entry name" value="LIM"/>
    <property type="match status" value="4"/>
</dbReference>
<dbReference type="Gene3D" id="2.10.110.10">
    <property type="entry name" value="Cysteine Rich Protein"/>
    <property type="match status" value="4"/>
</dbReference>
<dbReference type="GO" id="GO:0005737">
    <property type="term" value="C:cytoplasm"/>
    <property type="evidence" value="ECO:0007669"/>
    <property type="project" value="TreeGrafter"/>
</dbReference>
<comment type="caution">
    <text evidence="7">The sequence shown here is derived from an EMBL/GenBank/DDBJ whole genome shotgun (WGS) entry which is preliminary data.</text>
</comment>
<dbReference type="PROSITE" id="PS00478">
    <property type="entry name" value="LIM_DOMAIN_1"/>
    <property type="match status" value="1"/>
</dbReference>
<keyword evidence="8" id="KW-1185">Reference proteome</keyword>
<keyword evidence="1 4" id="KW-0479">Metal-binding</keyword>
<gene>
    <name evidence="7" type="ORF">CAUJ_LOCUS7856</name>
</gene>
<dbReference type="GO" id="GO:0045216">
    <property type="term" value="P:cell-cell junction organization"/>
    <property type="evidence" value="ECO:0007669"/>
    <property type="project" value="TreeGrafter"/>
</dbReference>
<dbReference type="PANTHER" id="PTHR24210">
    <property type="entry name" value="LIM DOMAIN-CONTAINING PROTEIN"/>
    <property type="match status" value="1"/>
</dbReference>
<dbReference type="PROSITE" id="PS50023">
    <property type="entry name" value="LIM_DOMAIN_2"/>
    <property type="match status" value="3"/>
</dbReference>
<keyword evidence="3 4" id="KW-0440">LIM domain</keyword>
<sequence length="389" mass="44760">MNYQAIVCSFILAIGAVLICISTRTADEDSGLTNNVHTGVLVTGIVLTVIGGCGYLFTIYEVIMRAHRKFKEQKLRKLEEQVVRRRTATMLAEAAAKKERTKSQRELRLQPLGRSELYSRRTAEIRKRTTEKNCDRCKVPFEQNESFLAVDSTSWHLRCFLCAQCFEPISDATYYNVDGRMYCEHDFKVLYAPICAKCGEFVIGHVIKSINCSYHPDCFKCSECSNNLDEGVYIFDAKLYCSDCNKFLERKPTYICKKCKQLVDEDEFLHFEGEIYHASHFDCSDCKKTLTKNARQKDKDLFCERCFDLRCESCADCRTPIDPQKERSILVLGRHYHLNHFRCAACGQPFAGKEHYERGNKAFLQGGLYKGESKNRVKCTFSMKKTVNL</sequence>
<keyword evidence="5" id="KW-0812">Transmembrane</keyword>
<keyword evidence="5" id="KW-1133">Transmembrane helix</keyword>
<evidence type="ECO:0000313" key="7">
    <source>
        <dbReference type="EMBL" id="CAD6191937.1"/>
    </source>
</evidence>
<dbReference type="AlphaFoldDB" id="A0A8S1H979"/>
<dbReference type="InterPro" id="IPR017351">
    <property type="entry name" value="PINCH-1-4-like"/>
</dbReference>
<dbReference type="GO" id="GO:0005911">
    <property type="term" value="C:cell-cell junction"/>
    <property type="evidence" value="ECO:0007669"/>
    <property type="project" value="TreeGrafter"/>
</dbReference>
<dbReference type="SUPFAM" id="SSF57716">
    <property type="entry name" value="Glucocorticoid receptor-like (DNA-binding domain)"/>
    <property type="match status" value="3"/>
</dbReference>
<dbReference type="InterPro" id="IPR001781">
    <property type="entry name" value="Znf_LIM"/>
</dbReference>
<dbReference type="EMBL" id="CAJGYM010000024">
    <property type="protein sequence ID" value="CAD6191937.1"/>
    <property type="molecule type" value="Genomic_DNA"/>
</dbReference>
<keyword evidence="5" id="KW-0472">Membrane</keyword>
<evidence type="ECO:0000256" key="5">
    <source>
        <dbReference type="SAM" id="Phobius"/>
    </source>
</evidence>
<keyword evidence="2 4" id="KW-0862">Zinc</keyword>
<reference evidence="7" key="1">
    <citation type="submission" date="2020-10" db="EMBL/GenBank/DDBJ databases">
        <authorList>
            <person name="Kikuchi T."/>
        </authorList>
    </citation>
    <scope>NUCLEOTIDE SEQUENCE</scope>
    <source>
        <strain evidence="7">NKZ352</strain>
    </source>
</reference>
<dbReference type="GO" id="GO:1900026">
    <property type="term" value="P:positive regulation of substrate adhesion-dependent cell spreading"/>
    <property type="evidence" value="ECO:0007669"/>
    <property type="project" value="TreeGrafter"/>
</dbReference>
<evidence type="ECO:0000256" key="2">
    <source>
        <dbReference type="ARBA" id="ARBA00022833"/>
    </source>
</evidence>
<dbReference type="Proteomes" id="UP000835052">
    <property type="component" value="Unassembled WGS sequence"/>
</dbReference>
<evidence type="ECO:0000259" key="6">
    <source>
        <dbReference type="PROSITE" id="PS50023"/>
    </source>
</evidence>